<dbReference type="Gene3D" id="3.30.479.30">
    <property type="entry name" value="Band 7 domain"/>
    <property type="match status" value="1"/>
</dbReference>
<accession>A0A368VG88</accession>
<dbReference type="SUPFAM" id="SSF117892">
    <property type="entry name" value="Band 7/SPFH domain"/>
    <property type="match status" value="1"/>
</dbReference>
<dbReference type="InterPro" id="IPR036013">
    <property type="entry name" value="Band_7/SPFH_dom_sf"/>
</dbReference>
<dbReference type="AlphaFoldDB" id="A0A368VG88"/>
<reference evidence="1 2" key="1">
    <citation type="submission" date="2018-07" db="EMBL/GenBank/DDBJ databases">
        <title>Freshwater and sediment microbial communities from various areas in North America, analyzing microbe dynamics in response to fracking.</title>
        <authorList>
            <person name="Lamendella R."/>
        </authorList>
    </citation>
    <scope>NUCLEOTIDE SEQUENCE [LARGE SCALE GENOMIC DNA]</scope>
    <source>
        <strain evidence="1 2">160A</strain>
    </source>
</reference>
<evidence type="ECO:0000313" key="2">
    <source>
        <dbReference type="Proteomes" id="UP000252733"/>
    </source>
</evidence>
<proteinExistence type="predicted"/>
<keyword evidence="2" id="KW-1185">Reference proteome</keyword>
<organism evidence="1 2">
    <name type="scientific">Marinilabilia salmonicolor</name>
    <dbReference type="NCBI Taxonomy" id="989"/>
    <lineage>
        <taxon>Bacteria</taxon>
        <taxon>Pseudomonadati</taxon>
        <taxon>Bacteroidota</taxon>
        <taxon>Bacteroidia</taxon>
        <taxon>Marinilabiliales</taxon>
        <taxon>Marinilabiliaceae</taxon>
        <taxon>Marinilabilia</taxon>
    </lineage>
</organism>
<comment type="caution">
    <text evidence="1">The sequence shown here is derived from an EMBL/GenBank/DDBJ whole genome shotgun (WGS) entry which is preliminary data.</text>
</comment>
<dbReference type="EMBL" id="QPIZ01000001">
    <property type="protein sequence ID" value="RCW39300.1"/>
    <property type="molecule type" value="Genomic_DNA"/>
</dbReference>
<dbReference type="Proteomes" id="UP000252733">
    <property type="component" value="Unassembled WGS sequence"/>
</dbReference>
<name>A0A368VG88_9BACT</name>
<sequence length="58" mass="6581">MIVVMQDKDTLVAKMINVCKSDLENIGLEITTMNIADVDDHRCGWKARTNFCHSSQCH</sequence>
<evidence type="ECO:0000313" key="1">
    <source>
        <dbReference type="EMBL" id="RCW39300.1"/>
    </source>
</evidence>
<gene>
    <name evidence="1" type="ORF">DFO77_10168</name>
</gene>
<protein>
    <submittedName>
        <fullName evidence="1">Uncharacterized protein</fullName>
    </submittedName>
</protein>